<dbReference type="PRINTS" id="PR00411">
    <property type="entry name" value="PNDRDTASEI"/>
</dbReference>
<dbReference type="GO" id="GO:0016491">
    <property type="term" value="F:oxidoreductase activity"/>
    <property type="evidence" value="ECO:0007669"/>
    <property type="project" value="UniProtKB-KW"/>
</dbReference>
<dbReference type="Gene3D" id="3.30.390.120">
    <property type="match status" value="1"/>
</dbReference>
<keyword evidence="4" id="KW-0963">Cytoplasm</keyword>
<reference evidence="12" key="1">
    <citation type="submission" date="2017-01" db="EMBL/GenBank/DDBJ databases">
        <authorList>
            <person name="Varghese N."/>
            <person name="Submissions S."/>
        </authorList>
    </citation>
    <scope>NUCLEOTIDE SEQUENCE [LARGE SCALE GENOMIC DNA]</scope>
    <source>
        <strain evidence="12">ATCC 51758</strain>
    </source>
</reference>
<dbReference type="Proteomes" id="UP000186819">
    <property type="component" value="Unassembled WGS sequence"/>
</dbReference>
<evidence type="ECO:0000313" key="11">
    <source>
        <dbReference type="EMBL" id="SIQ84921.1"/>
    </source>
</evidence>
<evidence type="ECO:0000256" key="2">
    <source>
        <dbReference type="ARBA" id="ARBA00004496"/>
    </source>
</evidence>
<dbReference type="AlphaFoldDB" id="A0A1N6W480"/>
<evidence type="ECO:0000256" key="8">
    <source>
        <dbReference type="ARBA" id="ARBA00023027"/>
    </source>
</evidence>
<evidence type="ECO:0000259" key="9">
    <source>
        <dbReference type="Pfam" id="PF07992"/>
    </source>
</evidence>
<feature type="domain" description="FAD/NAD(P)-binding" evidence="9">
    <location>
        <begin position="5"/>
        <end position="281"/>
    </location>
</feature>
<accession>A0A1N6W480</accession>
<evidence type="ECO:0000256" key="1">
    <source>
        <dbReference type="ARBA" id="ARBA00001974"/>
    </source>
</evidence>
<dbReference type="OrthoDB" id="9769238at2"/>
<proteinExistence type="inferred from homology"/>
<comment type="similarity">
    <text evidence="3">Belongs to the FAD-dependent oxidoreductase family.</text>
</comment>
<protein>
    <submittedName>
        <fullName evidence="11">Rubredoxin-NAD+ reductase</fullName>
    </submittedName>
</protein>
<dbReference type="GO" id="GO:0005737">
    <property type="term" value="C:cytoplasm"/>
    <property type="evidence" value="ECO:0007669"/>
    <property type="project" value="UniProtKB-SubCell"/>
</dbReference>
<sequence length="382" mass="40227">MDAPLVIVGTGFAGYALLRALRQRDRHREIHLIGAGEASAYAKDQFPAGLAHRRDADELVIATAEQMAYRFEATITPHRRVLAIDPASRVLRTDNPAQPEQIWSQLVLATGVESLRPANVRGSGAASVLTVGSLAEYAYLRSELAGRGRVAVVGGGVPGCELAESLKRGGCEVTLLESDPHLLGGSVPTLCAERIADALAAAGVRIRTEDGVQRIDQGMDELHVTMLGGKPLAVDVVVAALGTRPRVQLARAAGLDVAAGIVVDAALRTSAEAIHAVGGCAEFEGRVFEFGEDIDSCAQVLADVLAGHGARMRWKARVRRLNLECCAVAICKPPPVAGEWHESATARGVRALFHDRTGALRGFALVGDPAGESGSLLSRVAR</sequence>
<dbReference type="PRINTS" id="PR00368">
    <property type="entry name" value="FADPNR"/>
</dbReference>
<keyword evidence="6" id="KW-0274">FAD</keyword>
<dbReference type="PANTHER" id="PTHR43429:SF3">
    <property type="entry name" value="NITRITE REDUCTASE [NAD(P)H]"/>
    <property type="match status" value="1"/>
</dbReference>
<evidence type="ECO:0000256" key="4">
    <source>
        <dbReference type="ARBA" id="ARBA00022490"/>
    </source>
</evidence>
<evidence type="ECO:0000256" key="5">
    <source>
        <dbReference type="ARBA" id="ARBA00022630"/>
    </source>
</evidence>
<organism evidence="11 12">
    <name type="scientific">Aromatoleum tolulyticum</name>
    <dbReference type="NCBI Taxonomy" id="34027"/>
    <lineage>
        <taxon>Bacteria</taxon>
        <taxon>Pseudomonadati</taxon>
        <taxon>Pseudomonadota</taxon>
        <taxon>Betaproteobacteria</taxon>
        <taxon>Rhodocyclales</taxon>
        <taxon>Rhodocyclaceae</taxon>
        <taxon>Aromatoleum</taxon>
    </lineage>
</organism>
<keyword evidence="8" id="KW-0520">NAD</keyword>
<dbReference type="SUPFAM" id="SSF51905">
    <property type="entry name" value="FAD/NAD(P)-binding domain"/>
    <property type="match status" value="2"/>
</dbReference>
<gene>
    <name evidence="11" type="ORF">SAMN05421829_107125</name>
</gene>
<evidence type="ECO:0000256" key="6">
    <source>
        <dbReference type="ARBA" id="ARBA00022827"/>
    </source>
</evidence>
<dbReference type="STRING" id="34027.SAMN05421829_107125"/>
<keyword evidence="12" id="KW-1185">Reference proteome</keyword>
<evidence type="ECO:0000259" key="10">
    <source>
        <dbReference type="Pfam" id="PF18113"/>
    </source>
</evidence>
<evidence type="ECO:0000313" key="12">
    <source>
        <dbReference type="Proteomes" id="UP000186819"/>
    </source>
</evidence>
<dbReference type="InterPro" id="IPR041364">
    <property type="entry name" value="Rbx-bd"/>
</dbReference>
<feature type="domain" description="Rubredoxin binding" evidence="10">
    <location>
        <begin position="325"/>
        <end position="377"/>
    </location>
</feature>
<dbReference type="InterPro" id="IPR023753">
    <property type="entry name" value="FAD/NAD-binding_dom"/>
</dbReference>
<dbReference type="PANTHER" id="PTHR43429">
    <property type="entry name" value="PYRIDINE NUCLEOTIDE-DISULFIDE OXIDOREDUCTASE DOMAIN-CONTAINING"/>
    <property type="match status" value="1"/>
</dbReference>
<comment type="subcellular location">
    <subcellularLocation>
        <location evidence="2">Cytoplasm</location>
    </subcellularLocation>
</comment>
<dbReference type="InterPro" id="IPR050260">
    <property type="entry name" value="FAD-bd_OxRdtase"/>
</dbReference>
<name>A0A1N6W480_9RHOO</name>
<keyword evidence="5" id="KW-0285">Flavoprotein</keyword>
<dbReference type="RefSeq" id="WP_076602415.1">
    <property type="nucleotide sequence ID" value="NZ_FTMD01000007.1"/>
</dbReference>
<comment type="cofactor">
    <cofactor evidence="1">
        <name>FAD</name>
        <dbReference type="ChEBI" id="CHEBI:57692"/>
    </cofactor>
</comment>
<dbReference type="InterPro" id="IPR036188">
    <property type="entry name" value="FAD/NAD-bd_sf"/>
</dbReference>
<evidence type="ECO:0000256" key="7">
    <source>
        <dbReference type="ARBA" id="ARBA00023002"/>
    </source>
</evidence>
<keyword evidence="7" id="KW-0560">Oxidoreductase</keyword>
<dbReference type="Gene3D" id="3.50.50.60">
    <property type="entry name" value="FAD/NAD(P)-binding domain"/>
    <property type="match status" value="2"/>
</dbReference>
<dbReference type="Pfam" id="PF18113">
    <property type="entry name" value="Rbx_binding"/>
    <property type="match status" value="1"/>
</dbReference>
<dbReference type="EMBL" id="FTMD01000007">
    <property type="protein sequence ID" value="SIQ84921.1"/>
    <property type="molecule type" value="Genomic_DNA"/>
</dbReference>
<dbReference type="Pfam" id="PF07992">
    <property type="entry name" value="Pyr_redox_2"/>
    <property type="match status" value="1"/>
</dbReference>
<evidence type="ECO:0000256" key="3">
    <source>
        <dbReference type="ARBA" id="ARBA00006442"/>
    </source>
</evidence>